<feature type="transmembrane region" description="Helical" evidence="6">
    <location>
        <begin position="243"/>
        <end position="262"/>
    </location>
</feature>
<keyword evidence="4 6" id="KW-1133">Transmembrane helix</keyword>
<name>A0AA95S8A9_9BACI</name>
<dbReference type="InterPro" id="IPR002797">
    <property type="entry name" value="Polysacc_synth"/>
</dbReference>
<evidence type="ECO:0000313" key="8">
    <source>
        <dbReference type="Proteomes" id="UP001178288"/>
    </source>
</evidence>
<dbReference type="PANTHER" id="PTHR30250">
    <property type="entry name" value="PST FAMILY PREDICTED COLANIC ACID TRANSPORTER"/>
    <property type="match status" value="1"/>
</dbReference>
<dbReference type="PANTHER" id="PTHR30250:SF11">
    <property type="entry name" value="O-ANTIGEN TRANSPORTER-RELATED"/>
    <property type="match status" value="1"/>
</dbReference>
<dbReference type="Proteomes" id="UP001178288">
    <property type="component" value="Chromosome"/>
</dbReference>
<dbReference type="GO" id="GO:0005886">
    <property type="term" value="C:plasma membrane"/>
    <property type="evidence" value="ECO:0007669"/>
    <property type="project" value="UniProtKB-SubCell"/>
</dbReference>
<keyword evidence="8" id="KW-1185">Reference proteome</keyword>
<feature type="transmembrane region" description="Helical" evidence="6">
    <location>
        <begin position="40"/>
        <end position="59"/>
    </location>
</feature>
<feature type="transmembrane region" description="Helical" evidence="6">
    <location>
        <begin position="356"/>
        <end position="374"/>
    </location>
</feature>
<evidence type="ECO:0000256" key="5">
    <source>
        <dbReference type="ARBA" id="ARBA00023136"/>
    </source>
</evidence>
<accession>A0AA95S8A9</accession>
<feature type="transmembrane region" description="Helical" evidence="6">
    <location>
        <begin position="206"/>
        <end position="223"/>
    </location>
</feature>
<feature type="transmembrane region" description="Helical" evidence="6">
    <location>
        <begin position="139"/>
        <end position="158"/>
    </location>
</feature>
<evidence type="ECO:0000256" key="1">
    <source>
        <dbReference type="ARBA" id="ARBA00004651"/>
    </source>
</evidence>
<dbReference type="KEGG" id="nnv:QNH39_23910"/>
<keyword evidence="3 6" id="KW-0812">Transmembrane</keyword>
<feature type="transmembrane region" description="Helical" evidence="6">
    <location>
        <begin position="79"/>
        <end position="102"/>
    </location>
</feature>
<feature type="transmembrane region" description="Helical" evidence="6">
    <location>
        <begin position="325"/>
        <end position="344"/>
    </location>
</feature>
<evidence type="ECO:0000256" key="4">
    <source>
        <dbReference type="ARBA" id="ARBA00022989"/>
    </source>
</evidence>
<feature type="transmembrane region" description="Helical" evidence="6">
    <location>
        <begin position="283"/>
        <end position="305"/>
    </location>
</feature>
<feature type="transmembrane region" description="Helical" evidence="6">
    <location>
        <begin position="12"/>
        <end position="34"/>
    </location>
</feature>
<organism evidence="7 8">
    <name type="scientific">Neobacillus novalis</name>
    <dbReference type="NCBI Taxonomy" id="220687"/>
    <lineage>
        <taxon>Bacteria</taxon>
        <taxon>Bacillati</taxon>
        <taxon>Bacillota</taxon>
        <taxon>Bacilli</taxon>
        <taxon>Bacillales</taxon>
        <taxon>Bacillaceae</taxon>
        <taxon>Neobacillus</taxon>
    </lineage>
</organism>
<gene>
    <name evidence="7" type="ORF">QNH39_23910</name>
</gene>
<evidence type="ECO:0000256" key="6">
    <source>
        <dbReference type="SAM" id="Phobius"/>
    </source>
</evidence>
<dbReference type="Pfam" id="PF01943">
    <property type="entry name" value="Polysacc_synt"/>
    <property type="match status" value="1"/>
</dbReference>
<feature type="transmembrane region" description="Helical" evidence="6">
    <location>
        <begin position="380"/>
        <end position="404"/>
    </location>
</feature>
<evidence type="ECO:0000256" key="3">
    <source>
        <dbReference type="ARBA" id="ARBA00022692"/>
    </source>
</evidence>
<dbReference type="EMBL" id="CP126114">
    <property type="protein sequence ID" value="WHY85620.1"/>
    <property type="molecule type" value="Genomic_DNA"/>
</dbReference>
<comment type="subcellular location">
    <subcellularLocation>
        <location evidence="1">Cell membrane</location>
        <topology evidence="1">Multi-pass membrane protein</topology>
    </subcellularLocation>
</comment>
<feature type="transmembrane region" description="Helical" evidence="6">
    <location>
        <begin position="164"/>
        <end position="185"/>
    </location>
</feature>
<evidence type="ECO:0000313" key="7">
    <source>
        <dbReference type="EMBL" id="WHY85620.1"/>
    </source>
</evidence>
<keyword evidence="2" id="KW-1003">Cell membrane</keyword>
<evidence type="ECO:0000256" key="2">
    <source>
        <dbReference type="ARBA" id="ARBA00022475"/>
    </source>
</evidence>
<reference evidence="7" key="1">
    <citation type="submission" date="2023-05" db="EMBL/GenBank/DDBJ databases">
        <title>Comparative genomics of Bacillaceae isolates and their secondary metabolite potential.</title>
        <authorList>
            <person name="Song L."/>
            <person name="Nielsen L.J."/>
            <person name="Mohite O."/>
            <person name="Xu X."/>
            <person name="Weber T."/>
            <person name="Kovacs A.T."/>
        </authorList>
    </citation>
    <scope>NUCLEOTIDE SEQUENCE</scope>
    <source>
        <strain evidence="7">XLM17</strain>
    </source>
</reference>
<keyword evidence="5 6" id="KW-0472">Membrane</keyword>
<dbReference type="AlphaFoldDB" id="A0AA95S8A9"/>
<dbReference type="InterPro" id="IPR050833">
    <property type="entry name" value="Poly_Biosynth_Transport"/>
</dbReference>
<proteinExistence type="predicted"/>
<sequence length="420" mass="46310">MVPLSLKRNVSYMLLGNLIYALSQWGIIMVLAKLGSPKMVGGFTLGLAVTAPIILIFDLQLRSVLATDTKEEFSFRSYLTLKGINSLLAILVLGIVIILGGYKGQTAVVIFLVGMTKLVESVIELHYGLFQKQERMDMIAKSLIIRGCTSVFIVAILITFTHSLLIAVAGFSLSWLGLLIILEIPKVKKLDTFHASSVNLQSVKKLFLTSFPLGLVMMMMSLYTNIPRYVIEHAAGTEAVGYFSALFYIVTAGNLVINAIGQTISPRLANHFNNEEFSPFSKLVTKFVCFGFIYGLVGILATLLIGKQVLSIFYTQDYAQYNKVFVLLMVAGTLMYTGSFFGFALTAMRKFSIQPILSIIWVLSTIVLSFLLIPRYGLTGAAVVTIITTAIQLLTLAVTVLWYLSKAKKHHKLTTTYTSN</sequence>
<protein>
    <submittedName>
        <fullName evidence="7">Oligosaccharide flippase family protein</fullName>
    </submittedName>
</protein>
<dbReference type="RefSeq" id="WP_268874942.1">
    <property type="nucleotide sequence ID" value="NZ_CP126114.1"/>
</dbReference>